<name>A0ABM6WPZ8_9RHOB</name>
<organism evidence="1 2">
    <name type="scientific">Paracoccus mutanolyticus</name>
    <dbReference type="NCBI Taxonomy" id="1499308"/>
    <lineage>
        <taxon>Bacteria</taxon>
        <taxon>Pseudomonadati</taxon>
        <taxon>Pseudomonadota</taxon>
        <taxon>Alphaproteobacteria</taxon>
        <taxon>Rhodobacterales</taxon>
        <taxon>Paracoccaceae</taxon>
        <taxon>Paracoccus</taxon>
    </lineage>
</organism>
<proteinExistence type="predicted"/>
<sequence length="81" mass="8959">MRMSPAFLFMEDDGARLAVQLQPLFGHLHSRLEHLDRYGFTFGRVQAEREQEVLERVPCEIASPSIDAPARSPAGIPAAPG</sequence>
<evidence type="ECO:0000313" key="1">
    <source>
        <dbReference type="EMBL" id="AWX92641.1"/>
    </source>
</evidence>
<evidence type="ECO:0000313" key="2">
    <source>
        <dbReference type="Proteomes" id="UP000249922"/>
    </source>
</evidence>
<gene>
    <name evidence="1" type="ORF">DPM13_03980</name>
</gene>
<keyword evidence="2" id="KW-1185">Reference proteome</keyword>
<reference evidence="1 2" key="1">
    <citation type="submission" date="2018-06" db="EMBL/GenBank/DDBJ databases">
        <title>Complete genome sequence of Paracoccus mutanolyticus strain RSP-02 isolated from cellulosic waste.</title>
        <authorList>
            <person name="Amrutha R.N."/>
            <person name="Shrivastav A."/>
            <person name="Buddana S.K."/>
            <person name="Deshpande U."/>
            <person name="Prakasham R.S."/>
        </authorList>
    </citation>
    <scope>NUCLEOTIDE SEQUENCE [LARGE SCALE GENOMIC DNA]</scope>
    <source>
        <strain evidence="1 2">RSP-02</strain>
    </source>
</reference>
<protein>
    <submittedName>
        <fullName evidence="1">Uncharacterized protein</fullName>
    </submittedName>
</protein>
<accession>A0ABM6WPZ8</accession>
<dbReference type="EMBL" id="CP030239">
    <property type="protein sequence ID" value="AWX92641.1"/>
    <property type="molecule type" value="Genomic_DNA"/>
</dbReference>
<dbReference type="Proteomes" id="UP000249922">
    <property type="component" value="Chromosome"/>
</dbReference>